<dbReference type="PANTHER" id="PTHR42804">
    <property type="entry name" value="ALDEHYDE DEHYDROGENASE"/>
    <property type="match status" value="1"/>
</dbReference>
<dbReference type="RefSeq" id="WP_274353601.1">
    <property type="nucleotide sequence ID" value="NZ_JAQZSM010000021.1"/>
</dbReference>
<evidence type="ECO:0000256" key="4">
    <source>
        <dbReference type="ARBA" id="ARBA00049194"/>
    </source>
</evidence>
<dbReference type="SUPFAM" id="SSF53720">
    <property type="entry name" value="ALDH-like"/>
    <property type="match status" value="1"/>
</dbReference>
<proteinExistence type="inferred from homology"/>
<comment type="catalytic activity">
    <reaction evidence="4">
        <text>an aldehyde + NAD(+) + H2O = a carboxylate + NADH + 2 H(+)</text>
        <dbReference type="Rhea" id="RHEA:16185"/>
        <dbReference type="ChEBI" id="CHEBI:15377"/>
        <dbReference type="ChEBI" id="CHEBI:15378"/>
        <dbReference type="ChEBI" id="CHEBI:17478"/>
        <dbReference type="ChEBI" id="CHEBI:29067"/>
        <dbReference type="ChEBI" id="CHEBI:57540"/>
        <dbReference type="ChEBI" id="CHEBI:57945"/>
        <dbReference type="EC" id="1.2.1.3"/>
    </reaction>
</comment>
<dbReference type="PROSITE" id="PS00070">
    <property type="entry name" value="ALDEHYDE_DEHYDR_CYS"/>
    <property type="match status" value="1"/>
</dbReference>
<evidence type="ECO:0000313" key="6">
    <source>
        <dbReference type="EMBL" id="MDD7972927.1"/>
    </source>
</evidence>
<dbReference type="InterPro" id="IPR015590">
    <property type="entry name" value="Aldehyde_DH_dom"/>
</dbReference>
<dbReference type="Gene3D" id="3.40.309.10">
    <property type="entry name" value="Aldehyde Dehydrogenase, Chain A, domain 2"/>
    <property type="match status" value="1"/>
</dbReference>
<gene>
    <name evidence="6" type="ORF">PUT78_17690</name>
</gene>
<dbReference type="InterPro" id="IPR016162">
    <property type="entry name" value="Ald_DH_N"/>
</dbReference>
<keyword evidence="2" id="KW-0560">Oxidoreductase</keyword>
<reference evidence="6" key="1">
    <citation type="submission" date="2023-02" db="EMBL/GenBank/DDBJ databases">
        <title>Description of Roseinatronobacter alkalisoli sp. nov., an alkaliphilic bacerium isolated from soda soil.</title>
        <authorList>
            <person name="Wei W."/>
        </authorList>
    </citation>
    <scope>NUCLEOTIDE SEQUENCE</scope>
    <source>
        <strain evidence="6">HJB301</strain>
    </source>
</reference>
<evidence type="ECO:0000313" key="7">
    <source>
        <dbReference type="Proteomes" id="UP001431784"/>
    </source>
</evidence>
<evidence type="ECO:0000259" key="5">
    <source>
        <dbReference type="Pfam" id="PF00171"/>
    </source>
</evidence>
<dbReference type="PANTHER" id="PTHR42804:SF1">
    <property type="entry name" value="ALDEHYDE DEHYDROGENASE-RELATED"/>
    <property type="match status" value="1"/>
</dbReference>
<feature type="domain" description="Aldehyde dehydrogenase" evidence="5">
    <location>
        <begin position="15"/>
        <end position="469"/>
    </location>
</feature>
<dbReference type="Proteomes" id="UP001431784">
    <property type="component" value="Unassembled WGS sequence"/>
</dbReference>
<organism evidence="6 7">
    <name type="scientific">Roseinatronobacter alkalisoli</name>
    <dbReference type="NCBI Taxonomy" id="3028235"/>
    <lineage>
        <taxon>Bacteria</taxon>
        <taxon>Pseudomonadati</taxon>
        <taxon>Pseudomonadota</taxon>
        <taxon>Alphaproteobacteria</taxon>
        <taxon>Rhodobacterales</taxon>
        <taxon>Paracoccaceae</taxon>
        <taxon>Roseinatronobacter</taxon>
    </lineage>
</organism>
<dbReference type="Gene3D" id="3.40.605.10">
    <property type="entry name" value="Aldehyde Dehydrogenase, Chain A, domain 1"/>
    <property type="match status" value="1"/>
</dbReference>
<evidence type="ECO:0000256" key="2">
    <source>
        <dbReference type="ARBA" id="ARBA00023002"/>
    </source>
</evidence>
<dbReference type="EC" id="1.2.1.3" evidence="3"/>
<accession>A0ABT5TCS2</accession>
<sequence>MRLDKAYIGGGWRNTEVVAEHDIINPATGASIGTLALSGAADGARAVVAAREAFDAWAETPVAERKAVLERVLACYEARKDDLAAAMTTEMGAPATMSAAAQYGAGRGHLADFINAIDKVHWLSTPDVGDGTDRIAMEPMGVAVLITPWNWPMNQITLKVGAALAAGCTMVLKPSELAPLSAQIFAEIMDAAKVPAGVFNMVFGTGPDLGEALVRHPDVATVSLTGSTRAGAAVTHAAADDIKRVSLELGGKGACLVFADADPVAAGRETAISMFRNTGQSCNAPSRMLVERSVYDQVVAAVADVARGLVTGDPADPATEMGPLANRAQFERVKEFLAKGKQEARLVTGGGASEDGGFFIEPTVFADVTNDMTIARKEIFGPVLSVIPFDTEAEAIAIANDSPYGLAAYLWTRDGDRARRLARKLRSGMVRLNGTDVPFGAPFGGFGQSGIGREGGVWGIEEFLEVKVISGWPDMA</sequence>
<dbReference type="CDD" id="cd07138">
    <property type="entry name" value="ALDH_CddD_SSP0762"/>
    <property type="match status" value="1"/>
</dbReference>
<dbReference type="InterPro" id="IPR016161">
    <property type="entry name" value="Ald_DH/histidinol_DH"/>
</dbReference>
<protein>
    <recommendedName>
        <fullName evidence="3">aldehyde dehydrogenase (NAD(+))</fullName>
        <ecNumber evidence="3">1.2.1.3</ecNumber>
    </recommendedName>
</protein>
<dbReference type="EMBL" id="JAQZSM010000021">
    <property type="protein sequence ID" value="MDD7972927.1"/>
    <property type="molecule type" value="Genomic_DNA"/>
</dbReference>
<evidence type="ECO:0000256" key="3">
    <source>
        <dbReference type="ARBA" id="ARBA00024226"/>
    </source>
</evidence>
<comment type="caution">
    <text evidence="6">The sequence shown here is derived from an EMBL/GenBank/DDBJ whole genome shotgun (WGS) entry which is preliminary data.</text>
</comment>
<dbReference type="InterPro" id="IPR016163">
    <property type="entry name" value="Ald_DH_C"/>
</dbReference>
<keyword evidence="7" id="KW-1185">Reference proteome</keyword>
<name>A0ABT5TCS2_9RHOB</name>
<comment type="similarity">
    <text evidence="1">Belongs to the aldehyde dehydrogenase family.</text>
</comment>
<evidence type="ECO:0000256" key="1">
    <source>
        <dbReference type="ARBA" id="ARBA00009986"/>
    </source>
</evidence>
<dbReference type="InterPro" id="IPR016160">
    <property type="entry name" value="Ald_DH_CS_CYS"/>
</dbReference>
<dbReference type="Pfam" id="PF00171">
    <property type="entry name" value="Aldedh"/>
    <property type="match status" value="1"/>
</dbReference>